<dbReference type="Pfam" id="PF00534">
    <property type="entry name" value="Glycos_transf_1"/>
    <property type="match status" value="1"/>
</dbReference>
<dbReference type="EMBL" id="CP009516">
    <property type="protein sequence ID" value="AKB76654.1"/>
    <property type="molecule type" value="Genomic_DNA"/>
</dbReference>
<dbReference type="PANTHER" id="PTHR45947">
    <property type="entry name" value="SULFOQUINOVOSYL TRANSFERASE SQD2"/>
    <property type="match status" value="1"/>
</dbReference>
<dbReference type="HOGENOM" id="CLU_009583_2_5_2"/>
<dbReference type="GO" id="GO:0016757">
    <property type="term" value="F:glycosyltransferase activity"/>
    <property type="evidence" value="ECO:0007669"/>
    <property type="project" value="InterPro"/>
</dbReference>
<dbReference type="InterPro" id="IPR001296">
    <property type="entry name" value="Glyco_trans_1"/>
</dbReference>
<proteinExistence type="predicted"/>
<dbReference type="RefSeq" id="WP_048136730.1">
    <property type="nucleotide sequence ID" value="NZ_CP009516.1"/>
</dbReference>
<gene>
    <name evidence="3" type="ORF">MSHOH_0171</name>
</gene>
<dbReference type="Gene3D" id="3.40.50.2000">
    <property type="entry name" value="Glycogen Phosphorylase B"/>
    <property type="match status" value="2"/>
</dbReference>
<organism evidence="3 4">
    <name type="scientific">Methanosarcina horonobensis HB-1 = JCM 15518</name>
    <dbReference type="NCBI Taxonomy" id="1434110"/>
    <lineage>
        <taxon>Archaea</taxon>
        <taxon>Methanobacteriati</taxon>
        <taxon>Methanobacteriota</taxon>
        <taxon>Stenosarchaea group</taxon>
        <taxon>Methanomicrobia</taxon>
        <taxon>Methanosarcinales</taxon>
        <taxon>Methanosarcinaceae</taxon>
        <taxon>Methanosarcina</taxon>
    </lineage>
</organism>
<name>A0A0E3S622_9EURY</name>
<dbReference type="PANTHER" id="PTHR45947:SF3">
    <property type="entry name" value="SULFOQUINOVOSYL TRANSFERASE SQD2"/>
    <property type="match status" value="1"/>
</dbReference>
<keyword evidence="3" id="KW-0808">Transferase</keyword>
<evidence type="ECO:0000259" key="2">
    <source>
        <dbReference type="Pfam" id="PF13439"/>
    </source>
</evidence>
<evidence type="ECO:0000313" key="3">
    <source>
        <dbReference type="EMBL" id="AKB76654.1"/>
    </source>
</evidence>
<sequence>MKLLVCTTEYFPYGAGIANVVYNVVEQLKGMGIECTVCSPTGPDIKLGNQALIPKIGIGGLLNYWHQASRYFKDNDYDVVWLQNPFILTGNPFKRCLVTMHSTYYGSSTHGVGTFPLHLYKSLVAHIERYCLTRMPPDTLFTGVGQPVCEELEEIGVVQNMITCIPNGVNARQFRPLDDKKSVRKKFGIPEDDIVLLSVGRLTPAKQPFTMIEVFSHLEKKLGNVTLCIAGKGELLEEIKGFVKEKGLRKVLFLGHVNYEWDLPDLYACADYYIMTSKYEGLPLTLLEAMASGLPCIVSDIPNLRVVGDADCGIILNYGNISMASDQILDYISNDHSDHSRNARKYALDKLDWHIISEQYLKEFLGLM</sequence>
<protein>
    <submittedName>
        <fullName evidence="3">Glycosyl transferase, group 1</fullName>
    </submittedName>
</protein>
<dbReference type="Pfam" id="PF13439">
    <property type="entry name" value="Glyco_transf_4"/>
    <property type="match status" value="1"/>
</dbReference>
<dbReference type="SUPFAM" id="SSF53756">
    <property type="entry name" value="UDP-Glycosyltransferase/glycogen phosphorylase"/>
    <property type="match status" value="1"/>
</dbReference>
<dbReference type="KEGG" id="mhor:MSHOH_0171"/>
<dbReference type="STRING" id="1434110.MSHOH_0171"/>
<dbReference type="AlphaFoldDB" id="A0A0E3S622"/>
<keyword evidence="4" id="KW-1185">Reference proteome</keyword>
<dbReference type="PATRIC" id="fig|1434110.4.peg.195"/>
<feature type="domain" description="Glycosyltransferase subfamily 4-like N-terminal" evidence="2">
    <location>
        <begin position="16"/>
        <end position="171"/>
    </location>
</feature>
<dbReference type="Proteomes" id="UP000033101">
    <property type="component" value="Chromosome"/>
</dbReference>
<dbReference type="InterPro" id="IPR028098">
    <property type="entry name" value="Glyco_trans_4-like_N"/>
</dbReference>
<evidence type="ECO:0000313" key="4">
    <source>
        <dbReference type="Proteomes" id="UP000033101"/>
    </source>
</evidence>
<accession>A0A0E3S622</accession>
<dbReference type="CDD" id="cd03801">
    <property type="entry name" value="GT4_PimA-like"/>
    <property type="match status" value="1"/>
</dbReference>
<dbReference type="OrthoDB" id="132546at2157"/>
<feature type="domain" description="Glycosyl transferase family 1" evidence="1">
    <location>
        <begin position="180"/>
        <end position="347"/>
    </location>
</feature>
<dbReference type="GeneID" id="24829289"/>
<dbReference type="InterPro" id="IPR050194">
    <property type="entry name" value="Glycosyltransferase_grp1"/>
</dbReference>
<reference evidence="3 4" key="1">
    <citation type="submission" date="2014-07" db="EMBL/GenBank/DDBJ databases">
        <title>Methanogenic archaea and the global carbon cycle.</title>
        <authorList>
            <person name="Henriksen J.R."/>
            <person name="Luke J."/>
            <person name="Reinhart S."/>
            <person name="Benedict M.N."/>
            <person name="Youngblut N.D."/>
            <person name="Metcalf M.E."/>
            <person name="Whitaker R.J."/>
            <person name="Metcalf W.W."/>
        </authorList>
    </citation>
    <scope>NUCLEOTIDE SEQUENCE [LARGE SCALE GENOMIC DNA]</scope>
    <source>
        <strain evidence="3 4">HB-1</strain>
    </source>
</reference>
<evidence type="ECO:0000259" key="1">
    <source>
        <dbReference type="Pfam" id="PF00534"/>
    </source>
</evidence>